<evidence type="ECO:0000256" key="3">
    <source>
        <dbReference type="HAMAP-Rule" id="MF_01077"/>
    </source>
</evidence>
<reference evidence="6" key="2">
    <citation type="journal article" date="2021" name="PeerJ">
        <title>Extensive microbial diversity within the chicken gut microbiome revealed by metagenomics and culture.</title>
        <authorList>
            <person name="Gilroy R."/>
            <person name="Ravi A."/>
            <person name="Getino M."/>
            <person name="Pursley I."/>
            <person name="Horton D.L."/>
            <person name="Alikhan N.F."/>
            <person name="Baker D."/>
            <person name="Gharbi K."/>
            <person name="Hall N."/>
            <person name="Watson M."/>
            <person name="Adriaenssens E.M."/>
            <person name="Foster-Nyarko E."/>
            <person name="Jarju S."/>
            <person name="Secka A."/>
            <person name="Antonio M."/>
            <person name="Oren A."/>
            <person name="Chaudhuri R.R."/>
            <person name="La Ragione R."/>
            <person name="Hildebrand F."/>
            <person name="Pallen M.J."/>
        </authorList>
    </citation>
    <scope>NUCLEOTIDE SEQUENCE</scope>
    <source>
        <strain evidence="6">ChiGjej1B1-19959</strain>
    </source>
</reference>
<dbReference type="PANTHER" id="PTHR33867">
    <property type="entry name" value="RIBOSOME MATURATION FACTOR RIMP"/>
    <property type="match status" value="1"/>
</dbReference>
<dbReference type="SUPFAM" id="SSF74942">
    <property type="entry name" value="YhbC-like, C-terminal domain"/>
    <property type="match status" value="1"/>
</dbReference>
<keyword evidence="2 3" id="KW-0690">Ribosome biogenesis</keyword>
<reference evidence="6" key="1">
    <citation type="submission" date="2020-10" db="EMBL/GenBank/DDBJ databases">
        <authorList>
            <person name="Gilroy R."/>
        </authorList>
    </citation>
    <scope>NUCLEOTIDE SEQUENCE</scope>
    <source>
        <strain evidence="6">ChiGjej1B1-19959</strain>
    </source>
</reference>
<comment type="caution">
    <text evidence="6">The sequence shown here is derived from an EMBL/GenBank/DDBJ whole genome shotgun (WGS) entry which is preliminary data.</text>
</comment>
<dbReference type="CDD" id="cd01734">
    <property type="entry name" value="YlxS_C"/>
    <property type="match status" value="1"/>
</dbReference>
<comment type="function">
    <text evidence="3">Required for maturation of 30S ribosomal subunits.</text>
</comment>
<dbReference type="InterPro" id="IPR028989">
    <property type="entry name" value="RimP_N"/>
</dbReference>
<dbReference type="SUPFAM" id="SSF75420">
    <property type="entry name" value="YhbC-like, N-terminal domain"/>
    <property type="match status" value="1"/>
</dbReference>
<dbReference type="Pfam" id="PF17384">
    <property type="entry name" value="DUF150_C"/>
    <property type="match status" value="1"/>
</dbReference>
<comment type="similarity">
    <text evidence="3">Belongs to the RimP family.</text>
</comment>
<dbReference type="InterPro" id="IPR035956">
    <property type="entry name" value="RimP_N_sf"/>
</dbReference>
<proteinExistence type="inferred from homology"/>
<keyword evidence="1 3" id="KW-0963">Cytoplasm</keyword>
<dbReference type="GO" id="GO:0006412">
    <property type="term" value="P:translation"/>
    <property type="evidence" value="ECO:0007669"/>
    <property type="project" value="TreeGrafter"/>
</dbReference>
<name>A0A9D1IH10_9FIRM</name>
<dbReference type="Gene3D" id="3.30.300.70">
    <property type="entry name" value="RimP-like superfamily, N-terminal"/>
    <property type="match status" value="1"/>
</dbReference>
<comment type="subcellular location">
    <subcellularLocation>
        <location evidence="3">Cytoplasm</location>
    </subcellularLocation>
</comment>
<dbReference type="Proteomes" id="UP000824071">
    <property type="component" value="Unassembled WGS sequence"/>
</dbReference>
<dbReference type="EMBL" id="DVMW01000044">
    <property type="protein sequence ID" value="HIU36531.1"/>
    <property type="molecule type" value="Genomic_DNA"/>
</dbReference>
<feature type="domain" description="Ribosome maturation factor RimP N-terminal" evidence="4">
    <location>
        <begin position="16"/>
        <end position="87"/>
    </location>
</feature>
<sequence length="158" mass="17704">MAEKKQNTASVVWQLAEPLAKALGLVLWDVRFLKEGTEWYLRVVIDKPGGVSIDDCVAMSQALDAPLDEADPIDRSYSLQVQSPGLERELTRDFHFAQFLGADVTVRFIRAQDGRREYKGRLLDYADGTVTVACDDGATRVFDKKEASWIKLDDFGGF</sequence>
<dbReference type="InterPro" id="IPR003728">
    <property type="entry name" value="Ribosome_maturation_RimP"/>
</dbReference>
<evidence type="ECO:0000313" key="6">
    <source>
        <dbReference type="EMBL" id="HIU36531.1"/>
    </source>
</evidence>
<evidence type="ECO:0000313" key="7">
    <source>
        <dbReference type="Proteomes" id="UP000824071"/>
    </source>
</evidence>
<gene>
    <name evidence="3" type="primary">rimP</name>
    <name evidence="6" type="ORF">IAC53_08005</name>
</gene>
<evidence type="ECO:0000259" key="5">
    <source>
        <dbReference type="Pfam" id="PF17384"/>
    </source>
</evidence>
<dbReference type="InterPro" id="IPR036847">
    <property type="entry name" value="RimP_C_sf"/>
</dbReference>
<dbReference type="InterPro" id="IPR028998">
    <property type="entry name" value="RimP_C"/>
</dbReference>
<evidence type="ECO:0000256" key="1">
    <source>
        <dbReference type="ARBA" id="ARBA00022490"/>
    </source>
</evidence>
<protein>
    <recommendedName>
        <fullName evidence="3">Ribosome maturation factor RimP</fullName>
    </recommendedName>
</protein>
<dbReference type="HAMAP" id="MF_01077">
    <property type="entry name" value="RimP"/>
    <property type="match status" value="1"/>
</dbReference>
<evidence type="ECO:0000259" key="4">
    <source>
        <dbReference type="Pfam" id="PF02576"/>
    </source>
</evidence>
<dbReference type="GO" id="GO:0005829">
    <property type="term" value="C:cytosol"/>
    <property type="evidence" value="ECO:0007669"/>
    <property type="project" value="TreeGrafter"/>
</dbReference>
<dbReference type="GO" id="GO:0000028">
    <property type="term" value="P:ribosomal small subunit assembly"/>
    <property type="evidence" value="ECO:0007669"/>
    <property type="project" value="TreeGrafter"/>
</dbReference>
<dbReference type="Gene3D" id="2.30.30.180">
    <property type="entry name" value="Ribosome maturation factor RimP, C-terminal domain"/>
    <property type="match status" value="1"/>
</dbReference>
<dbReference type="FunFam" id="3.30.300.70:FF:000001">
    <property type="entry name" value="Ribosome maturation factor RimP"/>
    <property type="match status" value="1"/>
</dbReference>
<organism evidence="6 7">
    <name type="scientific">Candidatus Fimenecus excrementigallinarum</name>
    <dbReference type="NCBI Taxonomy" id="2840816"/>
    <lineage>
        <taxon>Bacteria</taxon>
        <taxon>Bacillati</taxon>
        <taxon>Bacillota</taxon>
        <taxon>Clostridia</taxon>
        <taxon>Candidatus Fimenecus</taxon>
    </lineage>
</organism>
<dbReference type="AlphaFoldDB" id="A0A9D1IH10"/>
<evidence type="ECO:0000256" key="2">
    <source>
        <dbReference type="ARBA" id="ARBA00022517"/>
    </source>
</evidence>
<accession>A0A9D1IH10</accession>
<dbReference type="Pfam" id="PF02576">
    <property type="entry name" value="RimP_N"/>
    <property type="match status" value="1"/>
</dbReference>
<dbReference type="PANTHER" id="PTHR33867:SF1">
    <property type="entry name" value="RIBOSOME MATURATION FACTOR RIMP"/>
    <property type="match status" value="1"/>
</dbReference>
<feature type="domain" description="Ribosome maturation factor RimP C-terminal" evidence="5">
    <location>
        <begin position="90"/>
        <end position="137"/>
    </location>
</feature>